<protein>
    <submittedName>
        <fullName evidence="5">NADP-dependent 3-hydroxy acid dehydrogenase YdfG</fullName>
    </submittedName>
</protein>
<dbReference type="InterPro" id="IPR036291">
    <property type="entry name" value="NAD(P)-bd_dom_sf"/>
</dbReference>
<dbReference type="Gene3D" id="3.40.50.720">
    <property type="entry name" value="NAD(P)-binding Rossmann-like Domain"/>
    <property type="match status" value="1"/>
</dbReference>
<feature type="domain" description="Ketoreductase" evidence="4">
    <location>
        <begin position="3"/>
        <end position="190"/>
    </location>
</feature>
<evidence type="ECO:0000256" key="1">
    <source>
        <dbReference type="ARBA" id="ARBA00006484"/>
    </source>
</evidence>
<evidence type="ECO:0000313" key="5">
    <source>
        <dbReference type="EMBL" id="RXG25667.1"/>
    </source>
</evidence>
<sequence>MNKTLLITGTSTGIGYAIAKEFSEANYQVIATIRKAEDAERLKQELNENVYPVICDVTNPEQVSDLARYVKEISLNGLLDGLINNAAIESVSPIEFQDLEHTRNLFETNLFGLMNVTQTLLPLLGTNPETKKHMGRIINVSSVGGVLALPFLSSYAATKHALEGYSHSLRRELSVFGIKVIILAPGAIESKIWEKDELDKKSFKASSYEQPFENFKQMMVKAEKGAASSASIARFTRKIFETSSPKVRYTFTPGRFFNWTLPSILPHKGIDFIFNKMIGLSQK</sequence>
<dbReference type="Pfam" id="PF00106">
    <property type="entry name" value="adh_short"/>
    <property type="match status" value="1"/>
</dbReference>
<dbReference type="InterPro" id="IPR020904">
    <property type="entry name" value="Sc_DH/Rdtase_CS"/>
</dbReference>
<accession>A0A4Q0PFG3</accession>
<name>A0A4Q0PFG3_9FLAO</name>
<keyword evidence="6" id="KW-1185">Reference proteome</keyword>
<dbReference type="GO" id="GO:0016491">
    <property type="term" value="F:oxidoreductase activity"/>
    <property type="evidence" value="ECO:0007669"/>
    <property type="project" value="UniProtKB-KW"/>
</dbReference>
<keyword evidence="2" id="KW-0560">Oxidoreductase</keyword>
<gene>
    <name evidence="5" type="ORF">DSM02_834</name>
</gene>
<proteinExistence type="inferred from homology"/>
<evidence type="ECO:0000256" key="2">
    <source>
        <dbReference type="ARBA" id="ARBA00023002"/>
    </source>
</evidence>
<dbReference type="PANTHER" id="PTHR44169">
    <property type="entry name" value="NADPH-DEPENDENT 1-ACYLDIHYDROXYACETONE PHOSPHATE REDUCTASE"/>
    <property type="match status" value="1"/>
</dbReference>
<dbReference type="InterPro" id="IPR002347">
    <property type="entry name" value="SDR_fam"/>
</dbReference>
<comment type="caution">
    <text evidence="5">The sequence shown here is derived from an EMBL/GenBank/DDBJ whole genome shotgun (WGS) entry which is preliminary data.</text>
</comment>
<dbReference type="InterPro" id="IPR057326">
    <property type="entry name" value="KR_dom"/>
</dbReference>
<dbReference type="RefSeq" id="WP_128764474.1">
    <property type="nucleotide sequence ID" value="NZ_JBHUOO010000023.1"/>
</dbReference>
<dbReference type="Proteomes" id="UP000289859">
    <property type="component" value="Unassembled WGS sequence"/>
</dbReference>
<dbReference type="CDD" id="cd05374">
    <property type="entry name" value="17beta-HSD-like_SDR_c"/>
    <property type="match status" value="1"/>
</dbReference>
<evidence type="ECO:0000259" key="4">
    <source>
        <dbReference type="SMART" id="SM00822"/>
    </source>
</evidence>
<evidence type="ECO:0000313" key="6">
    <source>
        <dbReference type="Proteomes" id="UP000289859"/>
    </source>
</evidence>
<dbReference type="AlphaFoldDB" id="A0A4Q0PFG3"/>
<evidence type="ECO:0000256" key="3">
    <source>
        <dbReference type="RuleBase" id="RU000363"/>
    </source>
</evidence>
<dbReference type="SMART" id="SM00822">
    <property type="entry name" value="PKS_KR"/>
    <property type="match status" value="1"/>
</dbReference>
<dbReference type="PRINTS" id="PR00080">
    <property type="entry name" value="SDRFAMILY"/>
</dbReference>
<organism evidence="5 6">
    <name type="scientific">Leeuwenhoekiella polynyae</name>
    <dbReference type="NCBI Taxonomy" id="1550906"/>
    <lineage>
        <taxon>Bacteria</taxon>
        <taxon>Pseudomonadati</taxon>
        <taxon>Bacteroidota</taxon>
        <taxon>Flavobacteriia</taxon>
        <taxon>Flavobacteriales</taxon>
        <taxon>Flavobacteriaceae</taxon>
        <taxon>Leeuwenhoekiella</taxon>
    </lineage>
</organism>
<dbReference type="SUPFAM" id="SSF51735">
    <property type="entry name" value="NAD(P)-binding Rossmann-fold domains"/>
    <property type="match status" value="1"/>
</dbReference>
<dbReference type="PANTHER" id="PTHR44169:SF6">
    <property type="entry name" value="NADPH-DEPENDENT 1-ACYLDIHYDROXYACETONE PHOSPHATE REDUCTASE"/>
    <property type="match status" value="1"/>
</dbReference>
<comment type="similarity">
    <text evidence="1 3">Belongs to the short-chain dehydrogenases/reductases (SDR) family.</text>
</comment>
<reference evidence="5 6" key="1">
    <citation type="submission" date="2018-07" db="EMBL/GenBank/DDBJ databases">
        <title>Leeuwenhoekiella genomics.</title>
        <authorList>
            <person name="Tahon G."/>
            <person name="Willems A."/>
        </authorList>
    </citation>
    <scope>NUCLEOTIDE SEQUENCE [LARGE SCALE GENOMIC DNA]</scope>
    <source>
        <strain evidence="5 6">LMG 29608</strain>
    </source>
</reference>
<dbReference type="EMBL" id="QOVK01000002">
    <property type="protein sequence ID" value="RXG25667.1"/>
    <property type="molecule type" value="Genomic_DNA"/>
</dbReference>
<dbReference type="PROSITE" id="PS00061">
    <property type="entry name" value="ADH_SHORT"/>
    <property type="match status" value="1"/>
</dbReference>
<dbReference type="OrthoDB" id="1235794at2"/>
<dbReference type="PRINTS" id="PR00081">
    <property type="entry name" value="GDHRDH"/>
</dbReference>